<evidence type="ECO:0000313" key="1">
    <source>
        <dbReference type="EMBL" id="EFD92382.1"/>
    </source>
</evidence>
<sequence>MEKVKEKVLEKIRKDLEDSGSGKFLWDDMTKWFAYIRALFDFELLTKEEAKELGDFIDKNSF</sequence>
<evidence type="ECO:0000313" key="2">
    <source>
        <dbReference type="Proteomes" id="UP000009376"/>
    </source>
</evidence>
<gene>
    <name evidence="1" type="ORF">BJBARM5_0899</name>
</gene>
<proteinExistence type="predicted"/>
<protein>
    <submittedName>
        <fullName evidence="1">Uncharacterized protein</fullName>
    </submittedName>
</protein>
<dbReference type="Proteomes" id="UP000009376">
    <property type="component" value="Unassembled WGS sequence"/>
</dbReference>
<organism evidence="1 2">
    <name type="scientific">Candidatus Parvarchaeum acidophilus ARMAN-5</name>
    <dbReference type="NCBI Taxonomy" id="662762"/>
    <lineage>
        <taxon>Archaea</taxon>
        <taxon>Candidatus Parvarchaeota</taxon>
        <taxon>Candidatus Parvarchaeum</taxon>
    </lineage>
</organism>
<reference evidence="1 2" key="1">
    <citation type="journal article" date="2010" name="Proc. Natl. Acad. Sci. U.S.A.">
        <title>Enigmatic, ultrasmall, uncultivated Archaea.</title>
        <authorList>
            <person name="Baker B.J."/>
            <person name="Comolli L.R."/>
            <person name="Dick G.J."/>
            <person name="Hauser L.J."/>
            <person name="Hyatt D."/>
            <person name="Dill B.D."/>
            <person name="Land M.L."/>
            <person name="Verberkmoes N.C."/>
            <person name="Hettich R.L."/>
            <person name="Banfield J.F."/>
        </authorList>
    </citation>
    <scope>NUCLEOTIDE SEQUENCE [LARGE SCALE GENOMIC DNA]</scope>
</reference>
<accession>D6GWM9</accession>
<dbReference type="EMBL" id="GG745603">
    <property type="protein sequence ID" value="EFD92382.1"/>
    <property type="molecule type" value="Genomic_DNA"/>
</dbReference>
<dbReference type="AlphaFoldDB" id="D6GWM9"/>
<name>D6GWM9_PARA5</name>